<comment type="caution">
    <text evidence="3">The sequence shown here is derived from an EMBL/GenBank/DDBJ whole genome shotgun (WGS) entry which is preliminary data.</text>
</comment>
<gene>
    <name evidence="3" type="ORF">ciss_11140</name>
</gene>
<evidence type="ECO:0000256" key="2">
    <source>
        <dbReference type="SAM" id="Phobius"/>
    </source>
</evidence>
<name>A0A1L8D254_9THEO</name>
<evidence type="ECO:0000313" key="3">
    <source>
        <dbReference type="EMBL" id="GAV25181.1"/>
    </source>
</evidence>
<feature type="compositionally biased region" description="Basic and acidic residues" evidence="1">
    <location>
        <begin position="78"/>
        <end position="92"/>
    </location>
</feature>
<keyword evidence="4" id="KW-1185">Reference proteome</keyword>
<keyword evidence="2" id="KW-0472">Membrane</keyword>
<evidence type="ECO:0000256" key="1">
    <source>
        <dbReference type="SAM" id="MobiDB-lite"/>
    </source>
</evidence>
<dbReference type="AlphaFoldDB" id="A0A1L8D254"/>
<sequence>MEKNIKFYYWILGIVVSALVILTLINPFTNKVDISFKKTKELETVIMKSSRYQAIQQYQQNQALKKPVPNTKPVLASDGEKPGKNKKDKKIDSNPIDSTNVSNHSSITTTILGDDTPVENTIILGDTQAQ</sequence>
<dbReference type="RefSeq" id="WP_075865343.1">
    <property type="nucleotide sequence ID" value="NZ_BDJL01000035.1"/>
</dbReference>
<keyword evidence="2" id="KW-0812">Transmembrane</keyword>
<accession>A0A1L8D254</accession>
<feature type="transmembrane region" description="Helical" evidence="2">
    <location>
        <begin position="7"/>
        <end position="28"/>
    </location>
</feature>
<feature type="region of interest" description="Disordered" evidence="1">
    <location>
        <begin position="61"/>
        <end position="112"/>
    </location>
</feature>
<feature type="compositionally biased region" description="Polar residues" evidence="1">
    <location>
        <begin position="99"/>
        <end position="111"/>
    </location>
</feature>
<evidence type="ECO:0000313" key="4">
    <source>
        <dbReference type="Proteomes" id="UP000187338"/>
    </source>
</evidence>
<reference evidence="4" key="1">
    <citation type="submission" date="2016-12" db="EMBL/GenBank/DDBJ databases">
        <title>Draft Genome Sequences od Carboxydothermus pertinax and islandicus, Hydrogenogenic Carboxydotrophic Bacteria.</title>
        <authorList>
            <person name="Fukuyama Y."/>
            <person name="Ohmae K."/>
            <person name="Yoneda Y."/>
            <person name="Yoshida T."/>
            <person name="Sako Y."/>
        </authorList>
    </citation>
    <scope>NUCLEOTIDE SEQUENCE [LARGE SCALE GENOMIC DNA]</scope>
    <source>
        <strain evidence="4">SET</strain>
    </source>
</reference>
<proteinExistence type="predicted"/>
<keyword evidence="2" id="KW-1133">Transmembrane helix</keyword>
<protein>
    <submittedName>
        <fullName evidence="3">Uncharacterized protein</fullName>
    </submittedName>
</protein>
<organism evidence="3 4">
    <name type="scientific">Carboxydothermus islandicus</name>
    <dbReference type="NCBI Taxonomy" id="661089"/>
    <lineage>
        <taxon>Bacteria</taxon>
        <taxon>Bacillati</taxon>
        <taxon>Bacillota</taxon>
        <taxon>Clostridia</taxon>
        <taxon>Thermoanaerobacterales</taxon>
        <taxon>Thermoanaerobacteraceae</taxon>
        <taxon>Carboxydothermus</taxon>
    </lineage>
</organism>
<dbReference type="EMBL" id="BDJL01000035">
    <property type="protein sequence ID" value="GAV25181.1"/>
    <property type="molecule type" value="Genomic_DNA"/>
</dbReference>
<dbReference type="Proteomes" id="UP000187338">
    <property type="component" value="Unassembled WGS sequence"/>
</dbReference>